<evidence type="ECO:0008006" key="10">
    <source>
        <dbReference type="Google" id="ProtNLM"/>
    </source>
</evidence>
<dbReference type="Gene3D" id="1.20.1250.20">
    <property type="entry name" value="MFS general substrate transporter like domains"/>
    <property type="match status" value="1"/>
</dbReference>
<feature type="transmembrane region" description="Helical" evidence="7">
    <location>
        <begin position="71"/>
        <end position="92"/>
    </location>
</feature>
<dbReference type="AlphaFoldDB" id="A0AB34ISN3"/>
<dbReference type="GO" id="GO:0005886">
    <property type="term" value="C:plasma membrane"/>
    <property type="evidence" value="ECO:0007669"/>
    <property type="project" value="UniProtKB-SubCell"/>
</dbReference>
<feature type="transmembrane region" description="Helical" evidence="7">
    <location>
        <begin position="337"/>
        <end position="364"/>
    </location>
</feature>
<comment type="caution">
    <text evidence="8">The sequence shown here is derived from an EMBL/GenBank/DDBJ whole genome shotgun (WGS) entry which is preliminary data.</text>
</comment>
<dbReference type="InterPro" id="IPR036259">
    <property type="entry name" value="MFS_trans_sf"/>
</dbReference>
<keyword evidence="9" id="KW-1185">Reference proteome</keyword>
<keyword evidence="6 7" id="KW-0472">Membrane</keyword>
<dbReference type="PANTHER" id="PTHR23517:SF3">
    <property type="entry name" value="INTEGRAL MEMBRANE TRANSPORT PROTEIN"/>
    <property type="match status" value="1"/>
</dbReference>
<dbReference type="Proteomes" id="UP001515480">
    <property type="component" value="Unassembled WGS sequence"/>
</dbReference>
<reference evidence="8 9" key="1">
    <citation type="journal article" date="2024" name="Science">
        <title>Giant polyketide synthase enzymes in the biosynthesis of giant marine polyether toxins.</title>
        <authorList>
            <person name="Fallon T.R."/>
            <person name="Shende V.V."/>
            <person name="Wierzbicki I.H."/>
            <person name="Pendleton A.L."/>
            <person name="Watervoot N.F."/>
            <person name="Auber R.P."/>
            <person name="Gonzalez D.J."/>
            <person name="Wisecaver J.H."/>
            <person name="Moore B.S."/>
        </authorList>
    </citation>
    <scope>NUCLEOTIDE SEQUENCE [LARGE SCALE GENOMIC DNA]</scope>
    <source>
        <strain evidence="8 9">12B1</strain>
    </source>
</reference>
<protein>
    <recommendedName>
        <fullName evidence="10">Solute carrier family 40 protein</fullName>
    </recommendedName>
</protein>
<dbReference type="EMBL" id="JBGBPQ010000020">
    <property type="protein sequence ID" value="KAL1504512.1"/>
    <property type="molecule type" value="Genomic_DNA"/>
</dbReference>
<accession>A0AB34ISN3</accession>
<evidence type="ECO:0000256" key="3">
    <source>
        <dbReference type="ARBA" id="ARBA00022475"/>
    </source>
</evidence>
<keyword evidence="5 7" id="KW-1133">Transmembrane helix</keyword>
<feature type="transmembrane region" description="Helical" evidence="7">
    <location>
        <begin position="411"/>
        <end position="430"/>
    </location>
</feature>
<feature type="transmembrane region" description="Helical" evidence="7">
    <location>
        <begin position="157"/>
        <end position="176"/>
    </location>
</feature>
<keyword evidence="4 7" id="KW-0812">Transmembrane</keyword>
<evidence type="ECO:0000313" key="9">
    <source>
        <dbReference type="Proteomes" id="UP001515480"/>
    </source>
</evidence>
<sequence length="628" mass="67123">MIVTATPALSAAAPPPRSRWQRNAAELLQMPRDLRLLLLVEALGALGGRLGEAGRYQLMLNEYAMEETEASALLGAATAIALLAGFASAPLVDLLGIRRVAMLSLAFTCVKLSLLLLTRARWVLTLVTLTPDVFPYGLAVYAIGLKNLTTPLARPTAFALSTVLINLGMFCGLALVDQTRHLHAVLGGLAFSGLRINLFFEIVLALLALLLVAAFLRDVKVVPHEAPLHAAPPADCGEVIGGGQGYSLVRLRYPGLRRCFGGGEAKGGAPQRAARPWLALLRSRPLWRVAVYNLAMGPARNQWAQMSTIMITFLTRYYGEAAPAYSIRSINPMLNSFAPALLAPFFSHLDFFTATLPALFLFGFSSLPLALHPSIGAAAAWVIISGLAEAVWSPRSRAWEVSMADDRQEAVFLTIAFLPGRLLIPFFGVLNGYLNQEFVPNCRFCRDAAGHFCSQAMAEPSGGCISSTHEQCHGLFLNQTGGSAAACPATCLECPGYVGHALPMFQLILAVALTSPLLLLLLLPFLRGDAAAESSESGEMEPKLAAQPCAVSRGRSAVANHLLSVGTAAPEYESTAGAQLLARQPSQAYSCEKNAAGGSHCVDSRGRGLSFRQQARQSVLQPCLHWLL</sequence>
<evidence type="ECO:0000256" key="5">
    <source>
        <dbReference type="ARBA" id="ARBA00022989"/>
    </source>
</evidence>
<comment type="subcellular location">
    <subcellularLocation>
        <location evidence="1">Cell membrane</location>
        <topology evidence="1">Multi-pass membrane protein</topology>
    </subcellularLocation>
</comment>
<evidence type="ECO:0000256" key="1">
    <source>
        <dbReference type="ARBA" id="ARBA00004651"/>
    </source>
</evidence>
<organism evidence="8 9">
    <name type="scientific">Prymnesium parvum</name>
    <name type="common">Toxic golden alga</name>
    <dbReference type="NCBI Taxonomy" id="97485"/>
    <lineage>
        <taxon>Eukaryota</taxon>
        <taxon>Haptista</taxon>
        <taxon>Haptophyta</taxon>
        <taxon>Prymnesiophyceae</taxon>
        <taxon>Prymnesiales</taxon>
        <taxon>Prymnesiaceae</taxon>
        <taxon>Prymnesium</taxon>
    </lineage>
</organism>
<name>A0AB34ISN3_PRYPA</name>
<feature type="transmembrane region" description="Helical" evidence="7">
    <location>
        <begin position="196"/>
        <end position="216"/>
    </location>
</feature>
<proteinExistence type="predicted"/>
<gene>
    <name evidence="8" type="ORF">AB1Y20_010914</name>
</gene>
<evidence type="ECO:0000256" key="4">
    <source>
        <dbReference type="ARBA" id="ARBA00022692"/>
    </source>
</evidence>
<evidence type="ECO:0000256" key="2">
    <source>
        <dbReference type="ARBA" id="ARBA00022448"/>
    </source>
</evidence>
<feature type="transmembrane region" description="Helical" evidence="7">
    <location>
        <begin position="505"/>
        <end position="526"/>
    </location>
</feature>
<dbReference type="SUPFAM" id="SSF103473">
    <property type="entry name" value="MFS general substrate transporter"/>
    <property type="match status" value="1"/>
</dbReference>
<feature type="transmembrane region" description="Helical" evidence="7">
    <location>
        <begin position="123"/>
        <end position="145"/>
    </location>
</feature>
<dbReference type="InterPro" id="IPR050171">
    <property type="entry name" value="MFS_Transporters"/>
</dbReference>
<dbReference type="PANTHER" id="PTHR23517">
    <property type="entry name" value="RESISTANCE PROTEIN MDTM, PUTATIVE-RELATED-RELATED"/>
    <property type="match status" value="1"/>
</dbReference>
<evidence type="ECO:0000256" key="6">
    <source>
        <dbReference type="ARBA" id="ARBA00023136"/>
    </source>
</evidence>
<feature type="transmembrane region" description="Helical" evidence="7">
    <location>
        <begin position="370"/>
        <end position="391"/>
    </location>
</feature>
<evidence type="ECO:0000313" key="8">
    <source>
        <dbReference type="EMBL" id="KAL1504512.1"/>
    </source>
</evidence>
<keyword evidence="2" id="KW-0813">Transport</keyword>
<keyword evidence="3" id="KW-1003">Cell membrane</keyword>
<evidence type="ECO:0000256" key="7">
    <source>
        <dbReference type="SAM" id="Phobius"/>
    </source>
</evidence>